<feature type="region of interest" description="Disordered" evidence="2">
    <location>
        <begin position="297"/>
        <end position="341"/>
    </location>
</feature>
<dbReference type="PANTHER" id="PTHR23253">
    <property type="entry name" value="EUKARYOTIC TRANSLATION INITIATION FACTOR 4 GAMMA"/>
    <property type="match status" value="1"/>
</dbReference>
<dbReference type="SMART" id="SM00543">
    <property type="entry name" value="MIF4G"/>
    <property type="match status" value="1"/>
</dbReference>
<name>A0ABD2I7X7_HETSC</name>
<protein>
    <recommendedName>
        <fullName evidence="3">MIF4G domain-containing protein</fullName>
    </recommendedName>
</protein>
<feature type="coiled-coil region" evidence="1">
    <location>
        <begin position="924"/>
        <end position="951"/>
    </location>
</feature>
<evidence type="ECO:0000256" key="1">
    <source>
        <dbReference type="SAM" id="Coils"/>
    </source>
</evidence>
<evidence type="ECO:0000259" key="3">
    <source>
        <dbReference type="SMART" id="SM00543"/>
    </source>
</evidence>
<dbReference type="Gene3D" id="1.25.40.180">
    <property type="match status" value="1"/>
</dbReference>
<comment type="caution">
    <text evidence="4">The sequence shown here is derived from an EMBL/GenBank/DDBJ whole genome shotgun (WGS) entry which is preliminary data.</text>
</comment>
<keyword evidence="5" id="KW-1185">Reference proteome</keyword>
<feature type="region of interest" description="Disordered" evidence="2">
    <location>
        <begin position="356"/>
        <end position="413"/>
    </location>
</feature>
<feature type="compositionally biased region" description="Basic and acidic residues" evidence="2">
    <location>
        <begin position="1181"/>
        <end position="1196"/>
    </location>
</feature>
<gene>
    <name evidence="4" type="ORF">niasHS_013583</name>
</gene>
<feature type="region of interest" description="Disordered" evidence="2">
    <location>
        <begin position="1"/>
        <end position="111"/>
    </location>
</feature>
<dbReference type="SUPFAM" id="SSF48371">
    <property type="entry name" value="ARM repeat"/>
    <property type="match status" value="1"/>
</dbReference>
<dbReference type="PANTHER" id="PTHR23253:SF78">
    <property type="entry name" value="EUKARYOTIC TRANSLATION INITIATION FACTOR 4G1, ISOFORM B-RELATED"/>
    <property type="match status" value="1"/>
</dbReference>
<dbReference type="AlphaFoldDB" id="A0ABD2I7X7"/>
<feature type="compositionally biased region" description="Gly residues" evidence="2">
    <location>
        <begin position="731"/>
        <end position="745"/>
    </location>
</feature>
<keyword evidence="1" id="KW-0175">Coiled coil</keyword>
<feature type="compositionally biased region" description="Polar residues" evidence="2">
    <location>
        <begin position="459"/>
        <end position="469"/>
    </location>
</feature>
<feature type="region of interest" description="Disordered" evidence="2">
    <location>
        <begin position="572"/>
        <end position="635"/>
    </location>
</feature>
<dbReference type="EMBL" id="JBICCN010000338">
    <property type="protein sequence ID" value="KAL3076312.1"/>
    <property type="molecule type" value="Genomic_DNA"/>
</dbReference>
<dbReference type="Pfam" id="PF02854">
    <property type="entry name" value="MIF4G"/>
    <property type="match status" value="1"/>
</dbReference>
<feature type="compositionally biased region" description="Low complexity" evidence="2">
    <location>
        <begin position="525"/>
        <end position="557"/>
    </location>
</feature>
<dbReference type="InterPro" id="IPR016024">
    <property type="entry name" value="ARM-type_fold"/>
</dbReference>
<accession>A0ABD2I7X7</accession>
<feature type="compositionally biased region" description="Low complexity" evidence="2">
    <location>
        <begin position="190"/>
        <end position="202"/>
    </location>
</feature>
<feature type="region of interest" description="Disordered" evidence="2">
    <location>
        <begin position="729"/>
        <end position="776"/>
    </location>
</feature>
<feature type="region of interest" description="Disordered" evidence="2">
    <location>
        <begin position="1173"/>
        <end position="1239"/>
    </location>
</feature>
<evidence type="ECO:0000313" key="5">
    <source>
        <dbReference type="Proteomes" id="UP001620645"/>
    </source>
</evidence>
<feature type="compositionally biased region" description="Low complexity" evidence="2">
    <location>
        <begin position="49"/>
        <end position="60"/>
    </location>
</feature>
<feature type="domain" description="MIF4G" evidence="3">
    <location>
        <begin position="829"/>
        <end position="1077"/>
    </location>
</feature>
<evidence type="ECO:0000313" key="4">
    <source>
        <dbReference type="EMBL" id="KAL3076312.1"/>
    </source>
</evidence>
<feature type="region of interest" description="Disordered" evidence="2">
    <location>
        <begin position="1111"/>
        <end position="1157"/>
    </location>
</feature>
<feature type="region of interest" description="Disordered" evidence="2">
    <location>
        <begin position="190"/>
        <end position="217"/>
    </location>
</feature>
<proteinExistence type="predicted"/>
<feature type="region of interest" description="Disordered" evidence="2">
    <location>
        <begin position="456"/>
        <end position="489"/>
    </location>
</feature>
<feature type="compositionally biased region" description="Acidic residues" evidence="2">
    <location>
        <begin position="587"/>
        <end position="596"/>
    </location>
</feature>
<feature type="region of interest" description="Disordered" evidence="2">
    <location>
        <begin position="525"/>
        <end position="558"/>
    </location>
</feature>
<evidence type="ECO:0000256" key="2">
    <source>
        <dbReference type="SAM" id="MobiDB-lite"/>
    </source>
</evidence>
<feature type="compositionally biased region" description="Polar residues" evidence="2">
    <location>
        <begin position="80"/>
        <end position="97"/>
    </location>
</feature>
<sequence>MNGHNRQSPVATATPPQATQPLQQQPHQQDGLSGGFEEGANRGDMPMAQQTHSHQHQPQQRYQTHREGDSLMPRAIINVPPSTTIMRSDTISSTQQEMYGPTAGAGGGMPQPTAYQQTAGIYPQGQAAAPIYQSIQQQYYYNPSTGQYYGTNVPGAYMPQALLITPQQQHQAYHQQQHQQLLAAQQIAVAQQQQQQQHSHPQGSMPMPAHHGTAGMPMPSVTSVAQMPPVSVMSGAGAVSVAAAAQQSAAVSVAHGIVPQGTTHLQTTNVVVTSTGPGQPIPPQQQLQREKKLLKFTHPETKEELDLSTGITNDSKRKTKPTTDGKDREAEETDKSNHAKEFQKKIAERLKYGADSDDFKAEGNGTVPTITPPPAVPIAREGNDDQTKQNDGPTAERWTQKVPPPSQRQYGQEVHVLSADQPKQPMGGEQLQQQQIPPQHVSGTVANIIVQQPVHHQTRLSASPTISVEQQQQQQQPVILHPSPPPTQQQIHIVQQQRLSPVPRIQPRPLLDLIVENPQKAVIEHQQQQQQMEPIEQQQIQQQQQQIHTQQQQQPPHQTVPKIVGATVFQPDEAAPPPVVVSPTAPPEEEEEEEGTTEPMGGGSRKGSQNELNGEDDPSGADRLTPSQDESNEALTEERIRELEEQMQQMELSDENNNPDQHVYSRKFLYFIRKVTMALKTVNCPKSEEELEELGLSRRGMPIVQSFSVGGKTKRFDSTSSDQFKTPWQQAGGGAMNQFGTGSGGRFTTSRPPYAGRHSDNKLKPKKGPIARQSLDQRPIKLAQVSGSPQVADNLPRRSANAWKPKREERFDMNAPERNDEEVKYEKLCKEVRGLLNKVTPSTYKDLSEEFIKYKIHEDPKLLEMIIDLIFDKAVEEPHFCPLYSDLCKKQVEEEKVAMADKQPTEKSFRTEIIQKCQKTFTVSNHFDDKIAELRKKIDDLEEGDEKGRAQVEEEIEGRRSKEKRRLLGIIRFISQLYRHQLLIDKIINWCAVELIKRYEVTKDEVYIEYAVELLETVGKVYEERQQKTRRTFSQASDQKDSFSLDKIFSHLSTLKKEMSNRIRFAILEVEELRSNKWMPRGGEKGPKTIEEVHEEAEKEQQVNEMERIEHERKKENEKMQQQTTRKGSRPNYGGRSSADRRSAAAANVSSLLPSSRAESRIAGLSKLREVDSFVLGGGRKRWDQQRDRTPQKEDGAGTGDAAGGAPSAPSVETAWRPTSRVGTDSPKDNSGGGHTGGD</sequence>
<feature type="compositionally biased region" description="Low complexity" evidence="2">
    <location>
        <begin position="7"/>
        <end position="29"/>
    </location>
</feature>
<feature type="compositionally biased region" description="Basic and acidic residues" evidence="2">
    <location>
        <begin position="321"/>
        <end position="341"/>
    </location>
</feature>
<feature type="compositionally biased region" description="Low complexity" evidence="2">
    <location>
        <begin position="1144"/>
        <end position="1156"/>
    </location>
</feature>
<reference evidence="4 5" key="1">
    <citation type="submission" date="2024-10" db="EMBL/GenBank/DDBJ databases">
        <authorList>
            <person name="Kim D."/>
        </authorList>
    </citation>
    <scope>NUCLEOTIDE SEQUENCE [LARGE SCALE GENOMIC DNA]</scope>
    <source>
        <strain evidence="4">Taebaek</strain>
    </source>
</reference>
<dbReference type="InterPro" id="IPR003890">
    <property type="entry name" value="MIF4G-like_typ-3"/>
</dbReference>
<dbReference type="Proteomes" id="UP001620645">
    <property type="component" value="Unassembled WGS sequence"/>
</dbReference>
<feature type="compositionally biased region" description="Pro residues" evidence="2">
    <location>
        <begin position="574"/>
        <end position="586"/>
    </location>
</feature>
<organism evidence="4 5">
    <name type="scientific">Heterodera schachtii</name>
    <name type="common">Sugarbeet cyst nematode worm</name>
    <name type="synonym">Tylenchus schachtii</name>
    <dbReference type="NCBI Taxonomy" id="97005"/>
    <lineage>
        <taxon>Eukaryota</taxon>
        <taxon>Metazoa</taxon>
        <taxon>Ecdysozoa</taxon>
        <taxon>Nematoda</taxon>
        <taxon>Chromadorea</taxon>
        <taxon>Rhabditida</taxon>
        <taxon>Tylenchina</taxon>
        <taxon>Tylenchomorpha</taxon>
        <taxon>Tylenchoidea</taxon>
        <taxon>Heteroderidae</taxon>
        <taxon>Heteroderinae</taxon>
        <taxon>Heterodera</taxon>
    </lineage>
</organism>